<keyword evidence="7" id="KW-1133">Transmembrane helix</keyword>
<dbReference type="AlphaFoldDB" id="A0A8H4NBB7"/>
<dbReference type="InterPro" id="IPR018464">
    <property type="entry name" value="CENP-O"/>
</dbReference>
<evidence type="ECO:0000313" key="8">
    <source>
        <dbReference type="EMBL" id="KAF4309132.1"/>
    </source>
</evidence>
<keyword evidence="9" id="KW-1185">Reference proteome</keyword>
<dbReference type="PANTHER" id="PTHR14582:SF1">
    <property type="entry name" value="CENTROMERE PROTEIN O"/>
    <property type="match status" value="1"/>
</dbReference>
<comment type="subcellular location">
    <subcellularLocation>
        <location evidence="2">Chromosome</location>
        <location evidence="2">Centromere</location>
    </subcellularLocation>
    <subcellularLocation>
        <location evidence="1">Nucleus</location>
    </subcellularLocation>
</comment>
<accession>A0A8H4NBB7</accession>
<reference evidence="8" key="1">
    <citation type="submission" date="2020-04" db="EMBL/GenBank/DDBJ databases">
        <title>Genome Assembly and Annotation of Botryosphaeria dothidea sdau 11-99, a Latent Pathogen of Apple Fruit Ring Rot in China.</title>
        <authorList>
            <person name="Yu C."/>
            <person name="Diao Y."/>
            <person name="Lu Q."/>
            <person name="Zhao J."/>
            <person name="Cui S."/>
            <person name="Peng C."/>
            <person name="He B."/>
            <person name="Liu H."/>
        </authorList>
    </citation>
    <scope>NUCLEOTIDE SEQUENCE [LARGE SCALE GENOMIC DNA]</scope>
    <source>
        <strain evidence="8">Sdau11-99</strain>
    </source>
</reference>
<keyword evidence="6" id="KW-0137">Centromere</keyword>
<keyword evidence="4" id="KW-0158">Chromosome</keyword>
<evidence type="ECO:0000256" key="5">
    <source>
        <dbReference type="ARBA" id="ARBA00023242"/>
    </source>
</evidence>
<comment type="similarity">
    <text evidence="3">Belongs to the CENP-O/MCM21 family.</text>
</comment>
<evidence type="ECO:0000256" key="2">
    <source>
        <dbReference type="ARBA" id="ARBA00004584"/>
    </source>
</evidence>
<evidence type="ECO:0000256" key="1">
    <source>
        <dbReference type="ARBA" id="ARBA00004123"/>
    </source>
</evidence>
<proteinExistence type="inferred from homology"/>
<keyword evidence="5" id="KW-0539">Nucleus</keyword>
<keyword evidence="7" id="KW-0812">Transmembrane</keyword>
<evidence type="ECO:0000256" key="6">
    <source>
        <dbReference type="ARBA" id="ARBA00023328"/>
    </source>
</evidence>
<evidence type="ECO:0000256" key="7">
    <source>
        <dbReference type="SAM" id="Phobius"/>
    </source>
</evidence>
<dbReference type="EMBL" id="WWBZ02000016">
    <property type="protein sequence ID" value="KAF4309132.1"/>
    <property type="molecule type" value="Genomic_DNA"/>
</dbReference>
<dbReference type="Proteomes" id="UP000572817">
    <property type="component" value="Unassembled WGS sequence"/>
</dbReference>
<protein>
    <submittedName>
        <fullName evidence="8">Cenp-o kinetochore centromere component</fullName>
    </submittedName>
</protein>
<feature type="transmembrane region" description="Helical" evidence="7">
    <location>
        <begin position="23"/>
        <end position="45"/>
    </location>
</feature>
<dbReference type="PANTHER" id="PTHR14582">
    <property type="entry name" value="INNER KINETOCHORE SUBUNIT MAL2"/>
    <property type="match status" value="1"/>
</dbReference>
<gene>
    <name evidence="8" type="ORF">GTA08_BOTSDO02146</name>
</gene>
<dbReference type="Pfam" id="PF09496">
    <property type="entry name" value="CENP-O"/>
    <property type="match status" value="1"/>
</dbReference>
<sequence>MSTGLRDGLRVFAQSPVHRTPSLASLFIAVIAWTTFLFSLVAWAVNIHHFIHKDSLTQLLYEVAADSLYHQHGGLAFESLEHRRSVLSSTLLSSQNTLERIRRDNAKSNSTTSPASTALTVAEKQQKHNLENLHRTCAGVTAFRVKDPDPYAVDNGKILGVRIEVSVKGKFAAPYYLLLNRAFPENGDLRIHKHTIPPCIPLQALVARYLPQRSPSSENGSMQQSRPQDLHRLVRTLRQELVSHQLRLDAVVKLRRDAGLSEDFGAGSVRRRRGKAGIADVKAIDVAAREIEIRWADASTARILLSKKGVVEKVVARSSDGSTRMKAIERAVKNGDGRVEGVLERLVRSSEAV</sequence>
<comment type="caution">
    <text evidence="8">The sequence shown here is derived from an EMBL/GenBank/DDBJ whole genome shotgun (WGS) entry which is preliminary data.</text>
</comment>
<keyword evidence="7" id="KW-0472">Membrane</keyword>
<name>A0A8H4NBB7_9PEZI</name>
<evidence type="ECO:0000256" key="3">
    <source>
        <dbReference type="ARBA" id="ARBA00007321"/>
    </source>
</evidence>
<dbReference type="GO" id="GO:0031511">
    <property type="term" value="C:Mis6-Sim4 complex"/>
    <property type="evidence" value="ECO:0007669"/>
    <property type="project" value="TreeGrafter"/>
</dbReference>
<dbReference type="OrthoDB" id="10050372at2759"/>
<organism evidence="8 9">
    <name type="scientific">Botryosphaeria dothidea</name>
    <dbReference type="NCBI Taxonomy" id="55169"/>
    <lineage>
        <taxon>Eukaryota</taxon>
        <taxon>Fungi</taxon>
        <taxon>Dikarya</taxon>
        <taxon>Ascomycota</taxon>
        <taxon>Pezizomycotina</taxon>
        <taxon>Dothideomycetes</taxon>
        <taxon>Dothideomycetes incertae sedis</taxon>
        <taxon>Botryosphaeriales</taxon>
        <taxon>Botryosphaeriaceae</taxon>
        <taxon>Botryosphaeria</taxon>
    </lineage>
</organism>
<evidence type="ECO:0000313" key="9">
    <source>
        <dbReference type="Proteomes" id="UP000572817"/>
    </source>
</evidence>
<dbReference type="GO" id="GO:0005634">
    <property type="term" value="C:nucleus"/>
    <property type="evidence" value="ECO:0007669"/>
    <property type="project" value="UniProtKB-SubCell"/>
</dbReference>
<evidence type="ECO:0000256" key="4">
    <source>
        <dbReference type="ARBA" id="ARBA00022454"/>
    </source>
</evidence>